<dbReference type="EMBL" id="CP046996">
    <property type="protein sequence ID" value="QHA01183.1"/>
    <property type="molecule type" value="Genomic_DNA"/>
</dbReference>
<dbReference type="Pfam" id="PF01609">
    <property type="entry name" value="DDE_Tnp_1"/>
    <property type="match status" value="1"/>
</dbReference>
<accession>A0A857DK42</accession>
<proteinExistence type="predicted"/>
<dbReference type="InterPro" id="IPR047654">
    <property type="entry name" value="IS1634_transpos"/>
</dbReference>
<dbReference type="RefSeq" id="WP_158208464.1">
    <property type="nucleotide sequence ID" value="NZ_CP046996.1"/>
</dbReference>
<reference evidence="2 3" key="1">
    <citation type="submission" date="2019-12" db="EMBL/GenBank/DDBJ databases">
        <title>Sequence classification of anaerobic respiratory reductive dehalogenases: First we see many, then we see few.</title>
        <authorList>
            <person name="Molenda O."/>
            <person name="Puentes Jacome L.A."/>
            <person name="Cao X."/>
            <person name="Nesbo C.L."/>
            <person name="Tang S."/>
            <person name="Morson N."/>
            <person name="Patron J."/>
            <person name="Lomheim L."/>
            <person name="Wishart D.S."/>
            <person name="Edwards E.A."/>
        </authorList>
    </citation>
    <scope>NUCLEOTIDE SEQUENCE [LARGE SCALE GENOMIC DNA]</scope>
    <source>
        <strain evidence="2 3">12DCA</strain>
    </source>
</reference>
<sequence length="540" mass="63317">MAIIYQTNKETKITYAYDNVAYWDKDKQQSRAKRTLIGKVDPETGEIIPTRAYTKRSKELDPVTPKPGPVPMTITRRSFYGASYLFDQIGKLTGLETDLKACFPNTYKKILSIAYYLILEENNSLSRFSHWQRLHIHPYGEDIPSQRSSELFQSIDEKERVLFFEKQGKRRIEKEYWAFDITTISSYSEVLKQVKNGKNKENDRLPQINLALLFGEESGLPFYYRKLPGNITDVKTIKQLMHEFDVMGYQKVNVILDRGFYSKSNIDELYKNHQKFVIGVKLGLKYVKVILDDERENLKLWSNLQTQFGAYGLCKSIEWEYEQERPYKGDTLKDKRRAYLLIYYNPEKAAKDQMDMNAYLTSLYNDLKKGNRRDYRFKDYDKYFDVTETPKRGLKIAPKEDVMREEAKNYGYFALLSNEVKDPYEALSLYRSKDIVEKAFGNLKERLNFRRMQVSSELSLNGKLFVEFIALIYLSYVKKKMQDAKLFETWTLQGLLDELDTIELFEAPEHGRILGEVTEKQRVIYTSLGVEPPSLQNSGT</sequence>
<feature type="domain" description="Transposase IS4-like" evidence="1">
    <location>
        <begin position="182"/>
        <end position="471"/>
    </location>
</feature>
<dbReference type="AlphaFoldDB" id="A0A857DK42"/>
<evidence type="ECO:0000259" key="1">
    <source>
        <dbReference type="Pfam" id="PF01609"/>
    </source>
</evidence>
<dbReference type="Proteomes" id="UP000430508">
    <property type="component" value="Chromosome"/>
</dbReference>
<organism evidence="2 3">
    <name type="scientific">Dehalobacter restrictus</name>
    <dbReference type="NCBI Taxonomy" id="55583"/>
    <lineage>
        <taxon>Bacteria</taxon>
        <taxon>Bacillati</taxon>
        <taxon>Bacillota</taxon>
        <taxon>Clostridia</taxon>
        <taxon>Eubacteriales</taxon>
        <taxon>Desulfitobacteriaceae</taxon>
        <taxon>Dehalobacter</taxon>
    </lineage>
</organism>
<dbReference type="PANTHER" id="PTHR34614">
    <property type="match status" value="1"/>
</dbReference>
<dbReference type="GO" id="GO:0006313">
    <property type="term" value="P:DNA transposition"/>
    <property type="evidence" value="ECO:0007669"/>
    <property type="project" value="InterPro"/>
</dbReference>
<dbReference type="GO" id="GO:0003677">
    <property type="term" value="F:DNA binding"/>
    <property type="evidence" value="ECO:0007669"/>
    <property type="project" value="InterPro"/>
</dbReference>
<gene>
    <name evidence="2" type="ORF">GQ588_11315</name>
</gene>
<protein>
    <submittedName>
        <fullName evidence="2">IS1634 family transposase</fullName>
    </submittedName>
</protein>
<name>A0A857DK42_9FIRM</name>
<dbReference type="PANTHER" id="PTHR34614:SF2">
    <property type="entry name" value="TRANSPOSASE IS4-LIKE DOMAIN-CONTAINING PROTEIN"/>
    <property type="match status" value="1"/>
</dbReference>
<evidence type="ECO:0000313" key="2">
    <source>
        <dbReference type="EMBL" id="QHA01183.1"/>
    </source>
</evidence>
<dbReference type="GO" id="GO:0004803">
    <property type="term" value="F:transposase activity"/>
    <property type="evidence" value="ECO:0007669"/>
    <property type="project" value="InterPro"/>
</dbReference>
<evidence type="ECO:0000313" key="3">
    <source>
        <dbReference type="Proteomes" id="UP000430508"/>
    </source>
</evidence>
<dbReference type="InterPro" id="IPR002559">
    <property type="entry name" value="Transposase_11"/>
</dbReference>
<dbReference type="NCBIfam" id="NF033559">
    <property type="entry name" value="transpos_IS1634"/>
    <property type="match status" value="1"/>
</dbReference>